<evidence type="ECO:0000256" key="11">
    <source>
        <dbReference type="ARBA" id="ARBA00024036"/>
    </source>
</evidence>
<dbReference type="InterPro" id="IPR044304">
    <property type="entry name" value="NUBPL-like"/>
</dbReference>
<dbReference type="GO" id="GO:0046872">
    <property type="term" value="F:metal ion binding"/>
    <property type="evidence" value="ECO:0007669"/>
    <property type="project" value="UniProtKB-KW"/>
</dbReference>
<sequence length="603" mass="65900">MDANVRPQFSAKKLTSLSLFHTHTHTQPRLKCSCFRLLCHSAAPYRNQTPVSLIEFHAFTYFFILKLTLTCVGAAHVAGKSFSEAASALPPRHFKPAFISYGDALSTSISPKAASSQAPVTEVSSQTAEADVLKALSQIIDPDFGTDIVSCGFVKDLDVNKESGKVSFRLELTTPACPVKDMFEQKANEVVAALPWVEKVEVTMSAQPARPLFGSQLPAGLQTISNIVAVSSCKGGVGKSTVAVNLAYTLAGMGARVGIFDADVYGPSLPTMVSPENRLLEMNPEKRTIIPTEYMGVKLVSFGFAGQGRAIMRGPMVSGVIDQLLTTTEWGELDYLVIDMPPGTGDIQLTLCQVVPLTAAVIVTTPQKLAFIDVAKGVRMFSKLKAGPFSTVTYFQYHVSQWLRICAILTLMENDIILLAEVQVLRFRGLQLLTTYAYLQVVQEFGIPNLFELPIRPTLSVSGDSGVPEVVADPQGEVAGTFQDLGVCVVQQCAKIRQQVSTAVTYDKSMKAIRVKVPTSDDEFYLHPATVRRNDRSAESVDEWTGEQKLQYGDIPEDIEPEEIRPMGNYAVSITWPDGFNQIAPYDQLQTMERLVDVPILLD</sequence>
<dbReference type="FunFam" id="3.30.300.130:FF:000008">
    <property type="entry name" value="Fe-S cluster assembly factor HCF101, chloroplastic"/>
    <property type="match status" value="1"/>
</dbReference>
<evidence type="ECO:0000313" key="16">
    <source>
        <dbReference type="Proteomes" id="UP000298416"/>
    </source>
</evidence>
<dbReference type="InterPro" id="IPR027417">
    <property type="entry name" value="P-loop_NTPase"/>
</dbReference>
<dbReference type="GO" id="GO:0051539">
    <property type="term" value="F:4 iron, 4 sulfur cluster binding"/>
    <property type="evidence" value="ECO:0007669"/>
    <property type="project" value="TreeGrafter"/>
</dbReference>
<gene>
    <name evidence="15" type="ORF">SASPL_114579</name>
</gene>
<comment type="subcellular location">
    <subcellularLocation>
        <location evidence="2">Plastid</location>
        <location evidence="2">Chloroplast stroma</location>
    </subcellularLocation>
</comment>
<dbReference type="HAMAP" id="MF_02040">
    <property type="entry name" value="Mrp_NBP35"/>
    <property type="match status" value="1"/>
</dbReference>
<dbReference type="Pfam" id="PF10609">
    <property type="entry name" value="ParA"/>
    <property type="match status" value="1"/>
</dbReference>
<evidence type="ECO:0000259" key="14">
    <source>
        <dbReference type="Pfam" id="PF06155"/>
    </source>
</evidence>
<dbReference type="GO" id="GO:0140663">
    <property type="term" value="F:ATP-dependent FeS chaperone activity"/>
    <property type="evidence" value="ECO:0007669"/>
    <property type="project" value="InterPro"/>
</dbReference>
<comment type="cofactor">
    <cofactor evidence="1">
        <name>[4Fe-4S] cluster</name>
        <dbReference type="ChEBI" id="CHEBI:49883"/>
    </cofactor>
</comment>
<keyword evidence="3" id="KW-0150">Chloroplast</keyword>
<evidence type="ECO:0000256" key="12">
    <source>
        <dbReference type="ARBA" id="ARBA00071960"/>
    </source>
</evidence>
<keyword evidence="6" id="KW-0547">Nucleotide-binding</keyword>
<dbReference type="GO" id="GO:0009570">
    <property type="term" value="C:chloroplast stroma"/>
    <property type="evidence" value="ECO:0007669"/>
    <property type="project" value="UniProtKB-SubCell"/>
</dbReference>
<dbReference type="Pfam" id="PF06155">
    <property type="entry name" value="GBBH-like_N"/>
    <property type="match status" value="1"/>
</dbReference>
<reference evidence="15" key="1">
    <citation type="submission" date="2018-01" db="EMBL/GenBank/DDBJ databases">
        <authorList>
            <person name="Mao J.F."/>
        </authorList>
    </citation>
    <scope>NUCLEOTIDE SEQUENCE</scope>
    <source>
        <strain evidence="15">Huo1</strain>
        <tissue evidence="15">Leaf</tissue>
    </source>
</reference>
<accession>A0A8X9A1B7</accession>
<evidence type="ECO:0000256" key="6">
    <source>
        <dbReference type="ARBA" id="ARBA00022741"/>
    </source>
</evidence>
<evidence type="ECO:0000256" key="1">
    <source>
        <dbReference type="ARBA" id="ARBA00001966"/>
    </source>
</evidence>
<dbReference type="InterPro" id="IPR000808">
    <property type="entry name" value="Mrp-like_CS"/>
</dbReference>
<evidence type="ECO:0000256" key="4">
    <source>
        <dbReference type="ARBA" id="ARBA00022640"/>
    </source>
</evidence>
<reference evidence="15" key="2">
    <citation type="submission" date="2020-08" db="EMBL/GenBank/DDBJ databases">
        <title>Plant Genome Project.</title>
        <authorList>
            <person name="Zhang R.-G."/>
        </authorList>
    </citation>
    <scope>NUCLEOTIDE SEQUENCE</scope>
    <source>
        <strain evidence="15">Huo1</strain>
        <tissue evidence="15">Leaf</tissue>
    </source>
</reference>
<dbReference type="FunFam" id="3.40.50.300:FF:000704">
    <property type="entry name" value="fe-S cluster assembly factor HCF101, chloroplastic"/>
    <property type="match status" value="1"/>
</dbReference>
<dbReference type="AlphaFoldDB" id="A0A8X9A1B7"/>
<evidence type="ECO:0000256" key="9">
    <source>
        <dbReference type="ARBA" id="ARBA00023004"/>
    </source>
</evidence>
<keyword evidence="10" id="KW-0411">Iron-sulfur</keyword>
<evidence type="ECO:0000256" key="7">
    <source>
        <dbReference type="ARBA" id="ARBA00022840"/>
    </source>
</evidence>
<dbReference type="InterPro" id="IPR019591">
    <property type="entry name" value="Mrp/NBP35_ATP-bd"/>
</dbReference>
<dbReference type="InterPro" id="IPR002744">
    <property type="entry name" value="MIP18-like"/>
</dbReference>
<keyword evidence="4" id="KW-0934">Plastid</keyword>
<dbReference type="InterPro" id="IPR010376">
    <property type="entry name" value="GBBH-like_N"/>
</dbReference>
<comment type="caution">
    <text evidence="15">The sequence shown here is derived from an EMBL/GenBank/DDBJ whole genome shotgun (WGS) entry which is preliminary data.</text>
</comment>
<dbReference type="PANTHER" id="PTHR42961">
    <property type="entry name" value="IRON-SULFUR PROTEIN NUBPL"/>
    <property type="match status" value="1"/>
</dbReference>
<dbReference type="PANTHER" id="PTHR42961:SF2">
    <property type="entry name" value="IRON-SULFUR PROTEIN NUBPL"/>
    <property type="match status" value="1"/>
</dbReference>
<feature type="domain" description="Gamma-butyrobetaine hydroxylase-like N-terminal" evidence="14">
    <location>
        <begin position="522"/>
        <end position="582"/>
    </location>
</feature>
<protein>
    <recommendedName>
        <fullName evidence="12">Fe-S cluster assembly factor HCF101, chloroplastic</fullName>
    </recommendedName>
</protein>
<dbReference type="EMBL" id="PNBA02000005">
    <property type="protein sequence ID" value="KAG6424166.1"/>
    <property type="molecule type" value="Genomic_DNA"/>
</dbReference>
<dbReference type="Gene3D" id="3.30.300.130">
    <property type="entry name" value="Fe-S cluster assembly (FSCA)"/>
    <property type="match status" value="1"/>
</dbReference>
<evidence type="ECO:0000313" key="15">
    <source>
        <dbReference type="EMBL" id="KAG6424166.1"/>
    </source>
</evidence>
<organism evidence="15">
    <name type="scientific">Salvia splendens</name>
    <name type="common">Scarlet sage</name>
    <dbReference type="NCBI Taxonomy" id="180675"/>
    <lineage>
        <taxon>Eukaryota</taxon>
        <taxon>Viridiplantae</taxon>
        <taxon>Streptophyta</taxon>
        <taxon>Embryophyta</taxon>
        <taxon>Tracheophyta</taxon>
        <taxon>Spermatophyta</taxon>
        <taxon>Magnoliopsida</taxon>
        <taxon>eudicotyledons</taxon>
        <taxon>Gunneridae</taxon>
        <taxon>Pentapetalae</taxon>
        <taxon>asterids</taxon>
        <taxon>lamiids</taxon>
        <taxon>Lamiales</taxon>
        <taxon>Lamiaceae</taxon>
        <taxon>Nepetoideae</taxon>
        <taxon>Mentheae</taxon>
        <taxon>Salviinae</taxon>
        <taxon>Salvia</taxon>
        <taxon>Salvia subgen. Calosphace</taxon>
        <taxon>core Calosphace</taxon>
    </lineage>
</organism>
<evidence type="ECO:0000256" key="10">
    <source>
        <dbReference type="ARBA" id="ARBA00023014"/>
    </source>
</evidence>
<keyword evidence="8" id="KW-0809">Transit peptide</keyword>
<dbReference type="FunFam" id="3.30.2020.30:FF:000001">
    <property type="entry name" value="fe-S cluster assembly factor HCF101, chloroplastic"/>
    <property type="match status" value="1"/>
</dbReference>
<evidence type="ECO:0000256" key="3">
    <source>
        <dbReference type="ARBA" id="ARBA00022528"/>
    </source>
</evidence>
<dbReference type="SUPFAM" id="SSF117916">
    <property type="entry name" value="Fe-S cluster assembly (FSCA) domain-like"/>
    <property type="match status" value="1"/>
</dbReference>
<dbReference type="SUPFAM" id="SSF52540">
    <property type="entry name" value="P-loop containing nucleoside triphosphate hydrolases"/>
    <property type="match status" value="1"/>
</dbReference>
<feature type="domain" description="MIP18 family-like" evidence="13">
    <location>
        <begin position="129"/>
        <end position="202"/>
    </location>
</feature>
<dbReference type="InterPro" id="IPR033756">
    <property type="entry name" value="YlxH/NBP35"/>
</dbReference>
<keyword evidence="9" id="KW-0408">Iron</keyword>
<keyword evidence="5" id="KW-0479">Metal-binding</keyword>
<dbReference type="GO" id="GO:0016226">
    <property type="term" value="P:iron-sulfur cluster assembly"/>
    <property type="evidence" value="ECO:0007669"/>
    <property type="project" value="InterPro"/>
</dbReference>
<dbReference type="Pfam" id="PF01883">
    <property type="entry name" value="FeS_assembly_P"/>
    <property type="match status" value="1"/>
</dbReference>
<comment type="similarity">
    <text evidence="11">Belongs to the Mrp/NBP35 ATP-binding proteins family.</text>
</comment>
<keyword evidence="16" id="KW-1185">Reference proteome</keyword>
<evidence type="ECO:0000256" key="8">
    <source>
        <dbReference type="ARBA" id="ARBA00022946"/>
    </source>
</evidence>
<evidence type="ECO:0000256" key="5">
    <source>
        <dbReference type="ARBA" id="ARBA00022723"/>
    </source>
</evidence>
<dbReference type="Gene3D" id="3.30.2020.30">
    <property type="match status" value="1"/>
</dbReference>
<keyword evidence="7" id="KW-0067">ATP-binding</keyword>
<dbReference type="InterPro" id="IPR034904">
    <property type="entry name" value="FSCA_dom_sf"/>
</dbReference>
<dbReference type="Gene3D" id="3.40.50.300">
    <property type="entry name" value="P-loop containing nucleotide triphosphate hydrolases"/>
    <property type="match status" value="1"/>
</dbReference>
<name>A0A8X9A1B7_SALSN</name>
<dbReference type="GO" id="GO:0005524">
    <property type="term" value="F:ATP binding"/>
    <property type="evidence" value="ECO:0007669"/>
    <property type="project" value="UniProtKB-KW"/>
</dbReference>
<dbReference type="InterPro" id="IPR038492">
    <property type="entry name" value="GBBH-like_N_sf"/>
</dbReference>
<dbReference type="PROSITE" id="PS01215">
    <property type="entry name" value="MRP"/>
    <property type="match status" value="1"/>
</dbReference>
<dbReference type="CDD" id="cd02037">
    <property type="entry name" value="Mrp_NBP35"/>
    <property type="match status" value="1"/>
</dbReference>
<evidence type="ECO:0000259" key="13">
    <source>
        <dbReference type="Pfam" id="PF01883"/>
    </source>
</evidence>
<evidence type="ECO:0000256" key="2">
    <source>
        <dbReference type="ARBA" id="ARBA00004470"/>
    </source>
</evidence>
<proteinExistence type="inferred from homology"/>
<dbReference type="Proteomes" id="UP000298416">
    <property type="component" value="Unassembled WGS sequence"/>
</dbReference>